<reference evidence="1 2" key="1">
    <citation type="submission" date="2018-03" db="EMBL/GenBank/DDBJ databases">
        <title>Actinopolyspora mortivallis from Sahara, screening for active biomolecules.</title>
        <authorList>
            <person name="Selama O."/>
            <person name="Wellington E.M.H."/>
            <person name="Hacene H."/>
        </authorList>
    </citation>
    <scope>NUCLEOTIDE SEQUENCE [LARGE SCALE GENOMIC DNA]</scope>
    <source>
        <strain evidence="1 2">M5A</strain>
    </source>
</reference>
<dbReference type="RefSeq" id="WP_106114004.1">
    <property type="nucleotide sequence ID" value="NZ_PVSR01000019.1"/>
</dbReference>
<name>A0A2T0GVQ4_ACTMO</name>
<dbReference type="InParanoid" id="A0A2T0GVQ4"/>
<dbReference type="EMBL" id="PVSR01000019">
    <property type="protein sequence ID" value="PRW63103.1"/>
    <property type="molecule type" value="Genomic_DNA"/>
</dbReference>
<gene>
    <name evidence="1" type="ORF">CEP50_11765</name>
</gene>
<sequence length="102" mass="10751">MVAWTNYRHSQQILATGDAEHALGLIPFDATLSPTMRAALTVHRAMCHTALGGETSALHDLDSALEHASTDRTGDAAQHGHGAFATLDSLTWWTGVAGLCLG</sequence>
<comment type="caution">
    <text evidence="1">The sequence shown here is derived from an EMBL/GenBank/DDBJ whole genome shotgun (WGS) entry which is preliminary data.</text>
</comment>
<organism evidence="1 2">
    <name type="scientific">Actinopolyspora mortivallis</name>
    <dbReference type="NCBI Taxonomy" id="33906"/>
    <lineage>
        <taxon>Bacteria</taxon>
        <taxon>Bacillati</taxon>
        <taxon>Actinomycetota</taxon>
        <taxon>Actinomycetes</taxon>
        <taxon>Actinopolysporales</taxon>
        <taxon>Actinopolysporaceae</taxon>
        <taxon>Actinopolyspora</taxon>
    </lineage>
</organism>
<dbReference type="Proteomes" id="UP000239352">
    <property type="component" value="Unassembled WGS sequence"/>
</dbReference>
<proteinExistence type="predicted"/>
<keyword evidence="2" id="KW-1185">Reference proteome</keyword>
<evidence type="ECO:0000313" key="2">
    <source>
        <dbReference type="Proteomes" id="UP000239352"/>
    </source>
</evidence>
<evidence type="ECO:0000313" key="1">
    <source>
        <dbReference type="EMBL" id="PRW63103.1"/>
    </source>
</evidence>
<dbReference type="AlphaFoldDB" id="A0A2T0GVQ4"/>
<protein>
    <submittedName>
        <fullName evidence="1">Uncharacterized protein</fullName>
    </submittedName>
</protein>
<accession>A0A2T0GVQ4</accession>